<feature type="non-terminal residue" evidence="1">
    <location>
        <position position="1"/>
    </location>
</feature>
<dbReference type="EMBL" id="BKCJ011300992">
    <property type="protein sequence ID" value="GFD17538.1"/>
    <property type="molecule type" value="Genomic_DNA"/>
</dbReference>
<protein>
    <submittedName>
        <fullName evidence="1">Uncharacterized protein</fullName>
    </submittedName>
</protein>
<gene>
    <name evidence="1" type="ORF">Tci_889507</name>
</gene>
<dbReference type="AlphaFoldDB" id="A0A699U8I0"/>
<name>A0A699U8I0_TANCI</name>
<proteinExistence type="predicted"/>
<evidence type="ECO:0000313" key="1">
    <source>
        <dbReference type="EMBL" id="GFD17538.1"/>
    </source>
</evidence>
<reference evidence="1" key="1">
    <citation type="journal article" date="2019" name="Sci. Rep.">
        <title>Draft genome of Tanacetum cinerariifolium, the natural source of mosquito coil.</title>
        <authorList>
            <person name="Yamashiro T."/>
            <person name="Shiraishi A."/>
            <person name="Satake H."/>
            <person name="Nakayama K."/>
        </authorList>
    </citation>
    <scope>NUCLEOTIDE SEQUENCE</scope>
</reference>
<organism evidence="1">
    <name type="scientific">Tanacetum cinerariifolium</name>
    <name type="common">Dalmatian daisy</name>
    <name type="synonym">Chrysanthemum cinerariifolium</name>
    <dbReference type="NCBI Taxonomy" id="118510"/>
    <lineage>
        <taxon>Eukaryota</taxon>
        <taxon>Viridiplantae</taxon>
        <taxon>Streptophyta</taxon>
        <taxon>Embryophyta</taxon>
        <taxon>Tracheophyta</taxon>
        <taxon>Spermatophyta</taxon>
        <taxon>Magnoliopsida</taxon>
        <taxon>eudicotyledons</taxon>
        <taxon>Gunneridae</taxon>
        <taxon>Pentapetalae</taxon>
        <taxon>asterids</taxon>
        <taxon>campanulids</taxon>
        <taxon>Asterales</taxon>
        <taxon>Asteraceae</taxon>
        <taxon>Asteroideae</taxon>
        <taxon>Anthemideae</taxon>
        <taxon>Anthemidinae</taxon>
        <taxon>Tanacetum</taxon>
    </lineage>
</organism>
<accession>A0A699U8I0</accession>
<sequence>DGPIRAGQGAVFHRLRDRGICRRAGVGPVLARSPRRVRAVDSGCKAGKALKVGLAFDGLSDVRTVAAWRLKRHVP</sequence>
<comment type="caution">
    <text evidence="1">The sequence shown here is derived from an EMBL/GenBank/DDBJ whole genome shotgun (WGS) entry which is preliminary data.</text>
</comment>